<evidence type="ECO:0000313" key="3">
    <source>
        <dbReference type="Proteomes" id="UP001342314"/>
    </source>
</evidence>
<evidence type="ECO:0000313" key="2">
    <source>
        <dbReference type="EMBL" id="GJN92420.1"/>
    </source>
</evidence>
<dbReference type="AlphaFoldDB" id="A0AAV5GIF1"/>
<feature type="region of interest" description="Disordered" evidence="1">
    <location>
        <begin position="85"/>
        <end position="124"/>
    </location>
</feature>
<proteinExistence type="predicted"/>
<dbReference type="Proteomes" id="UP001342314">
    <property type="component" value="Unassembled WGS sequence"/>
</dbReference>
<feature type="region of interest" description="Disordered" evidence="1">
    <location>
        <begin position="250"/>
        <end position="288"/>
    </location>
</feature>
<name>A0AAV5GIF1_9BASI</name>
<sequence>MPPNAHAEGSFEQLRHLMTQASDFIEGIEATPSNQGSALYAQSQQAKAALEIAHNGLRMSRHQVDEHGREQHRLYSILRGLEEAQANAHSSSREASSSRTRQLLSRLKSGQSKGQALESDSMRERRNRHLKGALHDMHVNKRELGGYVAAVEYYRLIVHAYESLDPAKSEATRREITVAKEIKAHMECSIRPLNFDQTKPYQQEHVEVHPYTGIDIEHLTMPQLMQQRLSAEVRRHSYLPSDLESALELVRSSEEGAPRQSRSRRSSHGEHSLAHYRASAAFHPQRRW</sequence>
<dbReference type="EMBL" id="BQKY01000011">
    <property type="protein sequence ID" value="GJN92420.1"/>
    <property type="molecule type" value="Genomic_DNA"/>
</dbReference>
<evidence type="ECO:0000256" key="1">
    <source>
        <dbReference type="SAM" id="MobiDB-lite"/>
    </source>
</evidence>
<organism evidence="2 3">
    <name type="scientific">Rhodotorula paludigena</name>
    <dbReference type="NCBI Taxonomy" id="86838"/>
    <lineage>
        <taxon>Eukaryota</taxon>
        <taxon>Fungi</taxon>
        <taxon>Dikarya</taxon>
        <taxon>Basidiomycota</taxon>
        <taxon>Pucciniomycotina</taxon>
        <taxon>Microbotryomycetes</taxon>
        <taxon>Sporidiobolales</taxon>
        <taxon>Sporidiobolaceae</taxon>
        <taxon>Rhodotorula</taxon>
    </lineage>
</organism>
<gene>
    <name evidence="2" type="ORF">Rhopal_005450-T1</name>
</gene>
<accession>A0AAV5GIF1</accession>
<keyword evidence="3" id="KW-1185">Reference proteome</keyword>
<feature type="compositionally biased region" description="Low complexity" evidence="1">
    <location>
        <begin position="93"/>
        <end position="109"/>
    </location>
</feature>
<reference evidence="2 3" key="1">
    <citation type="submission" date="2021-12" db="EMBL/GenBank/DDBJ databases">
        <title>High titer production of polyol ester of fatty acids by Rhodotorula paludigena BS15 towards product separation-free biomass refinery.</title>
        <authorList>
            <person name="Mano J."/>
            <person name="Ono H."/>
            <person name="Tanaka T."/>
            <person name="Naito K."/>
            <person name="Sushida H."/>
            <person name="Ike M."/>
            <person name="Tokuyasu K."/>
            <person name="Kitaoka M."/>
        </authorList>
    </citation>
    <scope>NUCLEOTIDE SEQUENCE [LARGE SCALE GENOMIC DNA]</scope>
    <source>
        <strain evidence="2 3">BS15</strain>
    </source>
</reference>
<comment type="caution">
    <text evidence="2">The sequence shown here is derived from an EMBL/GenBank/DDBJ whole genome shotgun (WGS) entry which is preliminary data.</text>
</comment>
<protein>
    <submittedName>
        <fullName evidence="2">Uncharacterized protein</fullName>
    </submittedName>
</protein>